<protein>
    <submittedName>
        <fullName evidence="5">Uncharacterized protein</fullName>
    </submittedName>
</protein>
<dbReference type="SUPFAM" id="SSF102522">
    <property type="entry name" value="Bacterial fluorinating enzyme, N-terminal domain"/>
    <property type="match status" value="1"/>
</dbReference>
<proteinExistence type="inferred from homology"/>
<evidence type="ECO:0000259" key="3">
    <source>
        <dbReference type="Pfam" id="PF01887"/>
    </source>
</evidence>
<dbReference type="PIRSF" id="PIRSF006779">
    <property type="entry name" value="UCP006779"/>
    <property type="match status" value="1"/>
</dbReference>
<keyword evidence="6" id="KW-1185">Reference proteome</keyword>
<dbReference type="PANTHER" id="PTHR35092:SF1">
    <property type="entry name" value="CHLORINASE MJ1651"/>
    <property type="match status" value="1"/>
</dbReference>
<evidence type="ECO:0000313" key="5">
    <source>
        <dbReference type="EMBL" id="PPK85308.1"/>
    </source>
</evidence>
<sequence length="293" mass="32567">MFGEGGASGGGPVDNEHLAALRLLCTNLNHVATPVLPVLTLTTDFGRTDFHLPRLKARLLSAQPGLPLVDISHDIPPYDIVTAAFVFKKVWRHFPKGSIHLLRVYDYYQPKGRFLAAFHEGHYFIAPDNGIFSLVFGEIPDQTFVLDGYDADTPLSEIYARAVGHLTHRKPFHEIGVPSTRYTERLAFHPVIGPNYIRGAVVFVDRFDNVTTNITRQIFENVGEGRGFQLLVKRMPPLDGLSFGYHDVPEGEALCRFDSDGYLEIAVNLGRAATLLSIAVEDTVQIEFFSISS</sequence>
<dbReference type="OrthoDB" id="9792195at2"/>
<organism evidence="5 6">
    <name type="scientific">Neolewinella xylanilytica</name>
    <dbReference type="NCBI Taxonomy" id="1514080"/>
    <lineage>
        <taxon>Bacteria</taxon>
        <taxon>Pseudomonadati</taxon>
        <taxon>Bacteroidota</taxon>
        <taxon>Saprospiria</taxon>
        <taxon>Saprospirales</taxon>
        <taxon>Lewinellaceae</taxon>
        <taxon>Neolewinella</taxon>
    </lineage>
</organism>
<evidence type="ECO:0000256" key="1">
    <source>
        <dbReference type="ARBA" id="ARBA00022691"/>
    </source>
</evidence>
<dbReference type="PANTHER" id="PTHR35092">
    <property type="entry name" value="CHLORINASE MJ1651"/>
    <property type="match status" value="1"/>
</dbReference>
<dbReference type="Pfam" id="PF20257">
    <property type="entry name" value="SAM_HAT_C"/>
    <property type="match status" value="1"/>
</dbReference>
<feature type="domain" description="S-adenosyl-l-methionine hydroxide adenosyltransferase C-terminal" evidence="4">
    <location>
        <begin position="199"/>
        <end position="285"/>
    </location>
</feature>
<dbReference type="InterPro" id="IPR023227">
    <property type="entry name" value="SAM_OH_AdoTrfase_C_sf"/>
</dbReference>
<comment type="similarity">
    <text evidence="2">Belongs to the SAM hydrolase / SAM-dependent halogenase family.</text>
</comment>
<keyword evidence="1" id="KW-0949">S-adenosyl-L-methionine</keyword>
<dbReference type="Gene3D" id="2.40.30.90">
    <property type="entry name" value="Bacterial fluorinating enzyme like"/>
    <property type="match status" value="1"/>
</dbReference>
<dbReference type="InterPro" id="IPR002747">
    <property type="entry name" value="SAM_OH_AdoTrfase"/>
</dbReference>
<gene>
    <name evidence="5" type="ORF">CLV84_2202</name>
</gene>
<comment type="caution">
    <text evidence="5">The sequence shown here is derived from an EMBL/GenBank/DDBJ whole genome shotgun (WGS) entry which is preliminary data.</text>
</comment>
<dbReference type="EMBL" id="PTJC01000006">
    <property type="protein sequence ID" value="PPK85308.1"/>
    <property type="molecule type" value="Genomic_DNA"/>
</dbReference>
<dbReference type="InterPro" id="IPR046470">
    <property type="entry name" value="SAM_HAT_C"/>
</dbReference>
<dbReference type="InterPro" id="IPR046469">
    <property type="entry name" value="SAM_HAT_N"/>
</dbReference>
<evidence type="ECO:0000313" key="6">
    <source>
        <dbReference type="Proteomes" id="UP000237662"/>
    </source>
</evidence>
<evidence type="ECO:0000259" key="4">
    <source>
        <dbReference type="Pfam" id="PF20257"/>
    </source>
</evidence>
<reference evidence="5 6" key="1">
    <citation type="submission" date="2018-02" db="EMBL/GenBank/DDBJ databases">
        <title>Genomic Encyclopedia of Archaeal and Bacterial Type Strains, Phase II (KMG-II): from individual species to whole genera.</title>
        <authorList>
            <person name="Goeker M."/>
        </authorList>
    </citation>
    <scope>NUCLEOTIDE SEQUENCE [LARGE SCALE GENOMIC DNA]</scope>
    <source>
        <strain evidence="5 6">DSM 29526</strain>
    </source>
</reference>
<name>A0A2S6I2B8_9BACT</name>
<dbReference type="Gene3D" id="3.40.50.10790">
    <property type="entry name" value="S-adenosyl-l-methionine hydroxide adenosyltransferase, N-terminal"/>
    <property type="match status" value="1"/>
</dbReference>
<dbReference type="AlphaFoldDB" id="A0A2S6I2B8"/>
<accession>A0A2S6I2B8</accession>
<dbReference type="Proteomes" id="UP000237662">
    <property type="component" value="Unassembled WGS sequence"/>
</dbReference>
<feature type="domain" description="S-adenosyl-l-methionine hydroxide adenosyltransferase N-terminal" evidence="3">
    <location>
        <begin position="39"/>
        <end position="176"/>
    </location>
</feature>
<dbReference type="Pfam" id="PF01887">
    <property type="entry name" value="SAM_HAT_N"/>
    <property type="match status" value="1"/>
</dbReference>
<evidence type="ECO:0000256" key="2">
    <source>
        <dbReference type="ARBA" id="ARBA00024035"/>
    </source>
</evidence>
<dbReference type="SUPFAM" id="SSF101852">
    <property type="entry name" value="Bacterial fluorinating enzyme, C-terminal domain"/>
    <property type="match status" value="1"/>
</dbReference>
<dbReference type="InterPro" id="IPR023228">
    <property type="entry name" value="SAM_OH_AdoTrfase_N_sf"/>
</dbReference>